<dbReference type="CDD" id="cd01836">
    <property type="entry name" value="FeeA_FeeB_like"/>
    <property type="match status" value="1"/>
</dbReference>
<keyword evidence="5" id="KW-1185">Reference proteome</keyword>
<dbReference type="InterPro" id="IPR036514">
    <property type="entry name" value="SGNH_hydro_sf"/>
</dbReference>
<evidence type="ECO:0000313" key="4">
    <source>
        <dbReference type="Proteomes" id="UP000070258"/>
    </source>
</evidence>
<dbReference type="EMBL" id="LSRE01000014">
    <property type="protein sequence ID" value="KXO97933.1"/>
    <property type="molecule type" value="Genomic_DNA"/>
</dbReference>
<dbReference type="Pfam" id="PF13472">
    <property type="entry name" value="Lipase_GDSL_2"/>
    <property type="match status" value="1"/>
</dbReference>
<organism evidence="3 4">
    <name type="scientific">Tsukamurella pseudospumae</name>
    <dbReference type="NCBI Taxonomy" id="239498"/>
    <lineage>
        <taxon>Bacteria</taxon>
        <taxon>Bacillati</taxon>
        <taxon>Actinomycetota</taxon>
        <taxon>Actinomycetes</taxon>
        <taxon>Mycobacteriales</taxon>
        <taxon>Tsukamurellaceae</taxon>
        <taxon>Tsukamurella</taxon>
    </lineage>
</organism>
<evidence type="ECO:0000313" key="5">
    <source>
        <dbReference type="Proteomes" id="UP000070409"/>
    </source>
</evidence>
<dbReference type="STRING" id="239498.AXK60_16390"/>
<evidence type="ECO:0000313" key="2">
    <source>
        <dbReference type="EMBL" id="KXO97933.1"/>
    </source>
</evidence>
<reference evidence="3" key="2">
    <citation type="submission" date="2016-02" db="EMBL/GenBank/DDBJ databases">
        <authorList>
            <person name="Teng J.L."/>
            <person name="Yang Y."/>
            <person name="Huang Y."/>
            <person name="Guo F."/>
            <person name="Wei W."/>
            <person name="Chen J.H."/>
            <person name="Wong S.Y."/>
            <person name="Lau S.K."/>
            <person name="Woo P.C."/>
        </authorList>
    </citation>
    <scope>NUCLEOTIDE SEQUENCE</scope>
    <source>
        <strain evidence="3">JCM 15929</strain>
    </source>
</reference>
<evidence type="ECO:0000259" key="1">
    <source>
        <dbReference type="Pfam" id="PF13472"/>
    </source>
</evidence>
<dbReference type="InterPro" id="IPR013830">
    <property type="entry name" value="SGNH_hydro"/>
</dbReference>
<dbReference type="EMBL" id="LSRF01000058">
    <property type="protein sequence ID" value="KXP03406.1"/>
    <property type="molecule type" value="Genomic_DNA"/>
</dbReference>
<feature type="domain" description="SGNH hydrolase-type esterase" evidence="1">
    <location>
        <begin position="46"/>
        <end position="215"/>
    </location>
</feature>
<comment type="caution">
    <text evidence="3">The sequence shown here is derived from an EMBL/GenBank/DDBJ whole genome shotgun (WGS) entry which is preliminary data.</text>
</comment>
<name>A0A137ZYY7_9ACTN</name>
<proteinExistence type="predicted"/>
<dbReference type="GO" id="GO:0004622">
    <property type="term" value="F:phosphatidylcholine lysophospholipase activity"/>
    <property type="evidence" value="ECO:0007669"/>
    <property type="project" value="TreeGrafter"/>
</dbReference>
<dbReference type="Proteomes" id="UP000070409">
    <property type="component" value="Unassembled WGS sequence"/>
</dbReference>
<dbReference type="Gene3D" id="3.40.50.1110">
    <property type="entry name" value="SGNH hydrolase"/>
    <property type="match status" value="1"/>
</dbReference>
<dbReference type="PANTHER" id="PTHR30383">
    <property type="entry name" value="THIOESTERASE 1/PROTEASE 1/LYSOPHOSPHOLIPASE L1"/>
    <property type="match status" value="1"/>
</dbReference>
<dbReference type="SUPFAM" id="SSF52266">
    <property type="entry name" value="SGNH hydrolase"/>
    <property type="match status" value="1"/>
</dbReference>
<accession>A0A137ZYY7</accession>
<reference evidence="2 5" key="3">
    <citation type="submission" date="2016-02" db="EMBL/GenBank/DDBJ databases">
        <authorList>
            <person name="Teng J.L."/>
            <person name="Tang Y."/>
            <person name="Huang Y."/>
            <person name="Guo F."/>
            <person name="Wei W."/>
            <person name="Chen J.H."/>
            <person name="Wong S.Y."/>
            <person name="Lau S.K."/>
            <person name="Woo P.C."/>
        </authorList>
    </citation>
    <scope>NUCLEOTIDE SEQUENCE [LARGE SCALE GENOMIC DNA]</scope>
    <source>
        <strain evidence="2 5">JCM 13375</strain>
    </source>
</reference>
<dbReference type="PANTHER" id="PTHR30383:SF5">
    <property type="entry name" value="SGNH HYDROLASE-TYPE ESTERASE DOMAIN-CONTAINING PROTEIN"/>
    <property type="match status" value="1"/>
</dbReference>
<gene>
    <name evidence="3" type="ORF">AXK60_16390</name>
    <name evidence="2" type="ORF">AXK61_20395</name>
</gene>
<dbReference type="AlphaFoldDB" id="A0A137ZYY7"/>
<reference evidence="4" key="1">
    <citation type="submission" date="2016-02" db="EMBL/GenBank/DDBJ databases">
        <authorList>
            <person name="Wen L."/>
            <person name="He K."/>
            <person name="Yang H."/>
        </authorList>
    </citation>
    <scope>NUCLEOTIDE SEQUENCE [LARGE SCALE GENOMIC DNA]</scope>
    <source>
        <strain evidence="4">JCM 15929</strain>
    </source>
</reference>
<protein>
    <recommendedName>
        <fullName evidence="1">SGNH hydrolase-type esterase domain-containing protein</fullName>
    </recommendedName>
</protein>
<dbReference type="RefSeq" id="WP_068574156.1">
    <property type="nucleotide sequence ID" value="NZ_LSRE01000014.1"/>
</dbReference>
<dbReference type="Proteomes" id="UP000070258">
    <property type="component" value="Unassembled WGS sequence"/>
</dbReference>
<sequence length="237" mass="24258">MRPLTLVRQALRVKRDTPRLPEAAGRTGTVTGSGTVGRPDGARIVALGDSVLAGVGVEDHRDTLSGRLAAVLAGDGGAEWDVRARSGATAGDVPTQVADLGDPDVVLISLGVNDVKNLHRRARWRRELAAALDAALAAAPRAQVLLLGMPPLTEFPALPPELAAALAGRAHGFDADAQQLAAERPRVAHVPCAIPDAAGMFGADGFHPSALAHAAFAEQCAAVLISRSGSLPTAQPG</sequence>
<dbReference type="InterPro" id="IPR051532">
    <property type="entry name" value="Ester_Hydrolysis_Enzymes"/>
</dbReference>
<evidence type="ECO:0000313" key="3">
    <source>
        <dbReference type="EMBL" id="KXP03406.1"/>
    </source>
</evidence>